<organism evidence="2 3">
    <name type="scientific">Azospirillum griseum</name>
    <dbReference type="NCBI Taxonomy" id="2496639"/>
    <lineage>
        <taxon>Bacteria</taxon>
        <taxon>Pseudomonadati</taxon>
        <taxon>Pseudomonadota</taxon>
        <taxon>Alphaproteobacteria</taxon>
        <taxon>Rhodospirillales</taxon>
        <taxon>Azospirillaceae</taxon>
        <taxon>Azospirillum</taxon>
    </lineage>
</organism>
<proteinExistence type="predicted"/>
<gene>
    <name evidence="2" type="ORF">EJ903_25675</name>
</gene>
<dbReference type="PROSITE" id="PS51186">
    <property type="entry name" value="GNAT"/>
    <property type="match status" value="1"/>
</dbReference>
<dbReference type="OrthoDB" id="5358891at2"/>
<sequence length="192" mass="22031">MSGQPAGGALTFIEPTEDHAQILLDWRTRPDIADQMLSRVPYDVERQKEWLRRSQERDGYVHRILCVDGVPTGHVSITVIEPAWGIATIGVLMGERAGRIGAAPLNFAYMLNHVFFTMGLRKVVNHILGTNSPRLLKGQPMIGYRPVGVLKRQVVREGREIDLHIFEMLAEDWLVVRDRFRVYQDMDGREWR</sequence>
<keyword evidence="3" id="KW-1185">Reference proteome</keyword>
<name>A0A431V9N4_9PROT</name>
<evidence type="ECO:0000313" key="3">
    <source>
        <dbReference type="Proteomes" id="UP000277007"/>
    </source>
</evidence>
<dbReference type="AlphaFoldDB" id="A0A431V9N4"/>
<feature type="domain" description="N-acetyltransferase" evidence="1">
    <location>
        <begin position="10"/>
        <end position="162"/>
    </location>
</feature>
<dbReference type="Proteomes" id="UP000277007">
    <property type="component" value="Unassembled WGS sequence"/>
</dbReference>
<dbReference type="GO" id="GO:0016747">
    <property type="term" value="F:acyltransferase activity, transferring groups other than amino-acyl groups"/>
    <property type="evidence" value="ECO:0007669"/>
    <property type="project" value="InterPro"/>
</dbReference>
<dbReference type="InterPro" id="IPR000182">
    <property type="entry name" value="GNAT_dom"/>
</dbReference>
<dbReference type="SUPFAM" id="SSF55729">
    <property type="entry name" value="Acyl-CoA N-acyltransferases (Nat)"/>
    <property type="match status" value="1"/>
</dbReference>
<accession>A0A431V9N4</accession>
<dbReference type="PANTHER" id="PTHR43415">
    <property type="entry name" value="SPERMIDINE N(1)-ACETYLTRANSFERASE"/>
    <property type="match status" value="1"/>
</dbReference>
<dbReference type="PANTHER" id="PTHR43415:SF3">
    <property type="entry name" value="GNAT-FAMILY ACETYLTRANSFERASE"/>
    <property type="match status" value="1"/>
</dbReference>
<dbReference type="InterPro" id="IPR016181">
    <property type="entry name" value="Acyl_CoA_acyltransferase"/>
</dbReference>
<dbReference type="Gene3D" id="3.40.630.30">
    <property type="match status" value="1"/>
</dbReference>
<reference evidence="2 3" key="1">
    <citation type="submission" date="2018-12" db="EMBL/GenBank/DDBJ databases">
        <authorList>
            <person name="Yang Y."/>
        </authorList>
    </citation>
    <scope>NUCLEOTIDE SEQUENCE [LARGE SCALE GENOMIC DNA]</scope>
    <source>
        <strain evidence="2 3">L-25-5w-1</strain>
    </source>
</reference>
<dbReference type="RefSeq" id="WP_126620720.1">
    <property type="nucleotide sequence ID" value="NZ_JBHUCY010000092.1"/>
</dbReference>
<evidence type="ECO:0000313" key="2">
    <source>
        <dbReference type="EMBL" id="RTR12015.1"/>
    </source>
</evidence>
<protein>
    <submittedName>
        <fullName evidence="2">N-acetyltransferase</fullName>
    </submittedName>
</protein>
<dbReference type="Pfam" id="PF13302">
    <property type="entry name" value="Acetyltransf_3"/>
    <property type="match status" value="1"/>
</dbReference>
<evidence type="ECO:0000259" key="1">
    <source>
        <dbReference type="PROSITE" id="PS51186"/>
    </source>
</evidence>
<comment type="caution">
    <text evidence="2">The sequence shown here is derived from an EMBL/GenBank/DDBJ whole genome shotgun (WGS) entry which is preliminary data.</text>
</comment>
<dbReference type="EMBL" id="RXMA01000060">
    <property type="protein sequence ID" value="RTR12015.1"/>
    <property type="molecule type" value="Genomic_DNA"/>
</dbReference>
<keyword evidence="2" id="KW-0808">Transferase</keyword>